<dbReference type="OrthoDB" id="6429323at2759"/>
<feature type="domain" description="EGF-like" evidence="7">
    <location>
        <begin position="50"/>
        <end position="87"/>
    </location>
</feature>
<dbReference type="SMART" id="SM00179">
    <property type="entry name" value="EGF_CA"/>
    <property type="match status" value="2"/>
</dbReference>
<dbReference type="InterPro" id="IPR000152">
    <property type="entry name" value="EGF-type_Asp/Asn_hydroxyl_site"/>
</dbReference>
<name>A0A4Y2UBE1_ARAVE</name>
<feature type="domain" description="EGF-like" evidence="7">
    <location>
        <begin position="97"/>
        <end position="134"/>
    </location>
</feature>
<dbReference type="InterPro" id="IPR001881">
    <property type="entry name" value="EGF-like_Ca-bd_dom"/>
</dbReference>
<feature type="transmembrane region" description="Helical" evidence="6">
    <location>
        <begin position="156"/>
        <end position="177"/>
    </location>
</feature>
<evidence type="ECO:0000256" key="3">
    <source>
        <dbReference type="ARBA" id="ARBA00022737"/>
    </source>
</evidence>
<evidence type="ECO:0000256" key="5">
    <source>
        <dbReference type="PROSITE-ProRule" id="PRU00076"/>
    </source>
</evidence>
<accession>A0A4Y2UBE1</accession>
<protein>
    <recommendedName>
        <fullName evidence="7">EGF-like domain-containing protein</fullName>
    </recommendedName>
</protein>
<dbReference type="Proteomes" id="UP000499080">
    <property type="component" value="Unassembled WGS sequence"/>
</dbReference>
<evidence type="ECO:0000313" key="8">
    <source>
        <dbReference type="EMBL" id="GBO09942.1"/>
    </source>
</evidence>
<evidence type="ECO:0000256" key="2">
    <source>
        <dbReference type="ARBA" id="ARBA00022729"/>
    </source>
</evidence>
<dbReference type="SMART" id="SM00181">
    <property type="entry name" value="EGF"/>
    <property type="match status" value="3"/>
</dbReference>
<comment type="caution">
    <text evidence="8">The sequence shown here is derived from an EMBL/GenBank/DDBJ whole genome shotgun (WGS) entry which is preliminary data.</text>
</comment>
<evidence type="ECO:0000256" key="4">
    <source>
        <dbReference type="ARBA" id="ARBA00023157"/>
    </source>
</evidence>
<dbReference type="InterPro" id="IPR050751">
    <property type="entry name" value="ECM_structural_protein"/>
</dbReference>
<keyword evidence="6" id="KW-1133">Transmembrane helix</keyword>
<keyword evidence="6" id="KW-0472">Membrane</keyword>
<dbReference type="Pfam" id="PF07645">
    <property type="entry name" value="EGF_CA"/>
    <property type="match status" value="2"/>
</dbReference>
<dbReference type="PROSITE" id="PS50026">
    <property type="entry name" value="EGF_3"/>
    <property type="match status" value="2"/>
</dbReference>
<sequence>MSGFSNSSLGCDCEPPKMRGIGTECLFVESQKQCRCPKGYKSPKNDFCEDINECLNATACPANTDCENLPGSYKCQCKKGFKVKNPLLDPKKFGCEDINECAEHPCTGQNTICVNTPGSYDCKCKDGYYPTSPTSGLYYNPKYATCNKEETQWRSASIALGVILSVGIIGVGSYVFYRRKGYQR</sequence>
<dbReference type="InterPro" id="IPR049883">
    <property type="entry name" value="NOTCH1_EGF-like"/>
</dbReference>
<organism evidence="8 9">
    <name type="scientific">Araneus ventricosus</name>
    <name type="common">Orbweaver spider</name>
    <name type="synonym">Epeira ventricosa</name>
    <dbReference type="NCBI Taxonomy" id="182803"/>
    <lineage>
        <taxon>Eukaryota</taxon>
        <taxon>Metazoa</taxon>
        <taxon>Ecdysozoa</taxon>
        <taxon>Arthropoda</taxon>
        <taxon>Chelicerata</taxon>
        <taxon>Arachnida</taxon>
        <taxon>Araneae</taxon>
        <taxon>Araneomorphae</taxon>
        <taxon>Entelegynae</taxon>
        <taxon>Araneoidea</taxon>
        <taxon>Araneidae</taxon>
        <taxon>Araneus</taxon>
    </lineage>
</organism>
<keyword evidence="3" id="KW-0677">Repeat</keyword>
<dbReference type="PROSITE" id="PS00010">
    <property type="entry name" value="ASX_HYDROXYL"/>
    <property type="match status" value="2"/>
</dbReference>
<dbReference type="FunFam" id="2.10.25.10:FF:000038">
    <property type="entry name" value="Fibrillin 2"/>
    <property type="match status" value="2"/>
</dbReference>
<gene>
    <name evidence="8" type="ORF">AVEN_88418_1</name>
</gene>
<evidence type="ECO:0000313" key="9">
    <source>
        <dbReference type="Proteomes" id="UP000499080"/>
    </source>
</evidence>
<dbReference type="PANTHER" id="PTHR24034">
    <property type="entry name" value="EGF-LIKE DOMAIN-CONTAINING PROTEIN"/>
    <property type="match status" value="1"/>
</dbReference>
<evidence type="ECO:0000256" key="1">
    <source>
        <dbReference type="ARBA" id="ARBA00022536"/>
    </source>
</evidence>
<reference evidence="8 9" key="1">
    <citation type="journal article" date="2019" name="Sci. Rep.">
        <title>Orb-weaving spider Araneus ventricosus genome elucidates the spidroin gene catalogue.</title>
        <authorList>
            <person name="Kono N."/>
            <person name="Nakamura H."/>
            <person name="Ohtoshi R."/>
            <person name="Moran D.A.P."/>
            <person name="Shinohara A."/>
            <person name="Yoshida Y."/>
            <person name="Fujiwara M."/>
            <person name="Mori M."/>
            <person name="Tomita M."/>
            <person name="Arakawa K."/>
        </authorList>
    </citation>
    <scope>NUCLEOTIDE SEQUENCE [LARGE SCALE GENOMIC DNA]</scope>
</reference>
<comment type="caution">
    <text evidence="5">Lacks conserved residue(s) required for the propagation of feature annotation.</text>
</comment>
<dbReference type="CDD" id="cd00054">
    <property type="entry name" value="EGF_CA"/>
    <property type="match status" value="2"/>
</dbReference>
<dbReference type="AlphaFoldDB" id="A0A4Y2UBE1"/>
<keyword evidence="2" id="KW-0732">Signal</keyword>
<dbReference type="Gene3D" id="2.10.25.10">
    <property type="entry name" value="Laminin"/>
    <property type="match status" value="2"/>
</dbReference>
<keyword evidence="9" id="KW-1185">Reference proteome</keyword>
<evidence type="ECO:0000256" key="6">
    <source>
        <dbReference type="SAM" id="Phobius"/>
    </source>
</evidence>
<keyword evidence="6" id="KW-0812">Transmembrane</keyword>
<dbReference type="GO" id="GO:0005509">
    <property type="term" value="F:calcium ion binding"/>
    <property type="evidence" value="ECO:0007669"/>
    <property type="project" value="InterPro"/>
</dbReference>
<dbReference type="PANTHER" id="PTHR24034:SF209">
    <property type="entry name" value="EGF-LIKE DOMAIN-CONTAINING PROTEIN"/>
    <property type="match status" value="1"/>
</dbReference>
<dbReference type="InterPro" id="IPR018097">
    <property type="entry name" value="EGF_Ca-bd_CS"/>
</dbReference>
<proteinExistence type="predicted"/>
<dbReference type="SUPFAM" id="SSF57196">
    <property type="entry name" value="EGF/Laminin"/>
    <property type="match status" value="2"/>
</dbReference>
<evidence type="ECO:0000259" key="7">
    <source>
        <dbReference type="PROSITE" id="PS50026"/>
    </source>
</evidence>
<dbReference type="EMBL" id="BGPR01035218">
    <property type="protein sequence ID" value="GBO09942.1"/>
    <property type="molecule type" value="Genomic_DNA"/>
</dbReference>
<dbReference type="InterPro" id="IPR000742">
    <property type="entry name" value="EGF"/>
</dbReference>
<dbReference type="PROSITE" id="PS01187">
    <property type="entry name" value="EGF_CA"/>
    <property type="match status" value="2"/>
</dbReference>
<keyword evidence="4" id="KW-1015">Disulfide bond</keyword>
<keyword evidence="1 5" id="KW-0245">EGF-like domain</keyword>